<dbReference type="InterPro" id="IPR027417">
    <property type="entry name" value="P-loop_NTPase"/>
</dbReference>
<evidence type="ECO:0000313" key="3">
    <source>
        <dbReference type="Proteomes" id="UP000606720"/>
    </source>
</evidence>
<dbReference type="AlphaFoldDB" id="A0A923LMC9"/>
<name>A0A923LMC9_9FIRM</name>
<dbReference type="RefSeq" id="WP_186866450.1">
    <property type="nucleotide sequence ID" value="NZ_JACOPH010000002.1"/>
</dbReference>
<accession>A0A923LMC9</accession>
<dbReference type="EMBL" id="JACOPH010000002">
    <property type="protein sequence ID" value="MBC5713540.1"/>
    <property type="molecule type" value="Genomic_DNA"/>
</dbReference>
<gene>
    <name evidence="2" type="ORF">H8S17_04815</name>
</gene>
<reference evidence="2" key="1">
    <citation type="submission" date="2020-08" db="EMBL/GenBank/DDBJ databases">
        <title>Genome public.</title>
        <authorList>
            <person name="Liu C."/>
            <person name="Sun Q."/>
        </authorList>
    </citation>
    <scope>NUCLEOTIDE SEQUENCE</scope>
    <source>
        <strain evidence="2">BX1005</strain>
    </source>
</reference>
<protein>
    <recommendedName>
        <fullName evidence="4">ATP-binding protein</fullName>
    </recommendedName>
</protein>
<comment type="caution">
    <text evidence="2">The sequence shown here is derived from an EMBL/GenBank/DDBJ whole genome shotgun (WGS) entry which is preliminary data.</text>
</comment>
<dbReference type="Gene3D" id="3.40.50.300">
    <property type="entry name" value="P-loop containing nucleotide triphosphate hydrolases"/>
    <property type="match status" value="1"/>
</dbReference>
<evidence type="ECO:0008006" key="4">
    <source>
        <dbReference type="Google" id="ProtNLM"/>
    </source>
</evidence>
<keyword evidence="3" id="KW-1185">Reference proteome</keyword>
<organism evidence="2 3">
    <name type="scientific">Roseburia zhanii</name>
    <dbReference type="NCBI Taxonomy" id="2763064"/>
    <lineage>
        <taxon>Bacteria</taxon>
        <taxon>Bacillati</taxon>
        <taxon>Bacillota</taxon>
        <taxon>Clostridia</taxon>
        <taxon>Lachnospirales</taxon>
        <taxon>Lachnospiraceae</taxon>
        <taxon>Roseburia</taxon>
    </lineage>
</organism>
<dbReference type="SUPFAM" id="SSF52540">
    <property type="entry name" value="P-loop containing nucleoside triphosphate hydrolases"/>
    <property type="match status" value="1"/>
</dbReference>
<keyword evidence="1" id="KW-0175">Coiled coil</keyword>
<evidence type="ECO:0000313" key="2">
    <source>
        <dbReference type="EMBL" id="MBC5713540.1"/>
    </source>
</evidence>
<sequence>MYELNEVIGIDRRFQNSVNLSMDLNNQKKIDSYIPTRSAKSILNWYQKSIEQNTDNATILIGPYGKGKSHLLLVLSDQLRKREKPFLPVIVSGTYEDLNQAFLMGILDALKREDLSDLAPESYYSKAIDTIELWKKQYPMAYEIFLQEITAFGYQEKDYHKQLERLNEKVLRNFRKIYPKITNGSEFQPIVELETTKIYQEISRLLYEKYQYAGIFIVFDEFSKYIEGHQVETFARDMKIVQDMCELCNSSKNPQMHITFVAHKSIKEYGTALPKEMVHAFTGVEGRLKEVPFIVSSQNNYELIEHVIEKKIPDFNKYIRSLKPYYENAQKSYGLQFFHSLFEAEDFEKIMVMGCYPLLPVTVYLLLAISEKVAQNERSIFTFLANDEKGSLYRMIKERQREIKDGGVTADVVYDYFCNLFREETGLVSIHTEWLKADYALTKTTDKTEQKIIKVMALLLMLHRISEAPVEKEILSLALNLQEESLVAYMESLCEKQVVEWKHQSASYVFRNNVGIDLEKEIKDVMAKIPAQANDAKVIREISELDYILPKQHNQENTISRFFEYVYMTKEQFLKLPDAKYLFEEHFSDGKLIALLSEETEDRLEQEITDKIHTLQDKRIVVLCPYDVFSGKSLLRRYLAVLKLLEDTEFLEQNRVLKQELENNADDIRYELNQMLKKSYLPEEGNCAVIHMSGIYPHDVWKKKTFNSFLSTVCDEVYPKTPRVNNELINRQHISSQNKKARKKIVEMLLLEQGEEVRQKYETGTGPEATIYRATLQRTGIRGSRQLDPGSKFVLDEINAFIADCDGRKISFQKLYERLLGEEYGARRGILPIYIATQLIRLQGTPVIYFGDREVELKADVFENINDQPENYSLYVEHETTEKQKYLQNLEELFSIDGQEHKQDAKDKRLKQIAVSMHRWYRSLPQVTLNFKNCPSDMTKKRFKEILAFRRLFRNIELNPRELLFEKIPEIFGNEEYAKTAKKVSQIKLFLDSYFKSLQQQAVTAVKEEFRAKENESLSACLSHWYEGQSQMAKTLLSGSRVTGFMQYMAQLDTYDELKIIRRLSKIILDIYMEDWQDTSLEEFKKMLHETRQEIETIGQNDSTHTGRQHLVFTNHQGEKIERFYEDTEDDSTSYFLKNAILDALEEFGDSLETNQKVAVLVQTLEKLIQS</sequence>
<dbReference type="Proteomes" id="UP000606720">
    <property type="component" value="Unassembled WGS sequence"/>
</dbReference>
<proteinExistence type="predicted"/>
<evidence type="ECO:0000256" key="1">
    <source>
        <dbReference type="SAM" id="Coils"/>
    </source>
</evidence>
<feature type="coiled-coil region" evidence="1">
    <location>
        <begin position="651"/>
        <end position="678"/>
    </location>
</feature>